<proteinExistence type="predicted"/>
<feature type="domain" description="DUF7223" evidence="1">
    <location>
        <begin position="176"/>
        <end position="386"/>
    </location>
</feature>
<dbReference type="Pfam" id="PF23865">
    <property type="entry name" value="DUF7223"/>
    <property type="match status" value="1"/>
</dbReference>
<reference evidence="2 3" key="1">
    <citation type="submission" date="2024-05" db="EMBL/GenBank/DDBJ databases">
        <title>A draft genome resource for the thread blight pathogen Marasmius tenuissimus strain MS-2.</title>
        <authorList>
            <person name="Yulfo-Soto G.E."/>
            <person name="Baruah I.K."/>
            <person name="Amoako-Attah I."/>
            <person name="Bukari Y."/>
            <person name="Meinhardt L.W."/>
            <person name="Bailey B.A."/>
            <person name="Cohen S.P."/>
        </authorList>
    </citation>
    <scope>NUCLEOTIDE SEQUENCE [LARGE SCALE GENOMIC DNA]</scope>
    <source>
        <strain evidence="2 3">MS-2</strain>
    </source>
</reference>
<sequence>MKCGGNAFARISRNWVHQDQSLPTDLARSLQKRDGTLPKVQGLALDTNFDAIDPAQNGEVNLAIEGANIPGASGDFNVTTPANLQARGLFDFVKKTFKKFNSFDKSLTKELPPIDVDKTVNIFEEKISCPAQGAIPAFDASLKADAIAKAHAVVSIGVAAVGTIIPPKLSEFGVFSNLDADLQGTLRLVGSATGTADSGKITLFEAGIPGLDFPGILTIGPQFQLNAQAKATMDIKADVDVTLAYSVKDAKLFFPPLDDSEKSGGQFTPTDSPLKLSVTPSVASKAVLEAHIIPTLLLGVTALGGSAKANIFLDLDASAGVTLSLDATATASTDGAKSTSVNGCIDVGSGFDVNAGADASLFGLFDKSTKVNLFTKKFSLFKKCLPGSKQRRYLPSSQPQRMSRRSAFLANKRAGLTCTIGSLEDVISIVDEALPADG</sequence>
<evidence type="ECO:0000313" key="2">
    <source>
        <dbReference type="EMBL" id="KAL0069322.1"/>
    </source>
</evidence>
<accession>A0ABR3A7I1</accession>
<organism evidence="2 3">
    <name type="scientific">Marasmius tenuissimus</name>
    <dbReference type="NCBI Taxonomy" id="585030"/>
    <lineage>
        <taxon>Eukaryota</taxon>
        <taxon>Fungi</taxon>
        <taxon>Dikarya</taxon>
        <taxon>Basidiomycota</taxon>
        <taxon>Agaricomycotina</taxon>
        <taxon>Agaricomycetes</taxon>
        <taxon>Agaricomycetidae</taxon>
        <taxon>Agaricales</taxon>
        <taxon>Marasmiineae</taxon>
        <taxon>Marasmiaceae</taxon>
        <taxon>Marasmius</taxon>
    </lineage>
</organism>
<evidence type="ECO:0000259" key="1">
    <source>
        <dbReference type="Pfam" id="PF23865"/>
    </source>
</evidence>
<keyword evidence="3" id="KW-1185">Reference proteome</keyword>
<gene>
    <name evidence="2" type="ORF">AAF712_003687</name>
</gene>
<comment type="caution">
    <text evidence="2">The sequence shown here is derived from an EMBL/GenBank/DDBJ whole genome shotgun (WGS) entry which is preliminary data.</text>
</comment>
<name>A0ABR3A7I1_9AGAR</name>
<dbReference type="InterPro" id="IPR055647">
    <property type="entry name" value="DUF7223"/>
</dbReference>
<dbReference type="EMBL" id="JBBXMP010000013">
    <property type="protein sequence ID" value="KAL0069322.1"/>
    <property type="molecule type" value="Genomic_DNA"/>
</dbReference>
<protein>
    <recommendedName>
        <fullName evidence="1">DUF7223 domain-containing protein</fullName>
    </recommendedName>
</protein>
<evidence type="ECO:0000313" key="3">
    <source>
        <dbReference type="Proteomes" id="UP001437256"/>
    </source>
</evidence>
<dbReference type="Proteomes" id="UP001437256">
    <property type="component" value="Unassembled WGS sequence"/>
</dbReference>